<dbReference type="PANTHER" id="PTHR42783:SF3">
    <property type="entry name" value="GLUTAMATE SYNTHASE [NADPH] SMALL CHAIN-RELATED"/>
    <property type="match status" value="1"/>
</dbReference>
<dbReference type="InterPro" id="IPR036188">
    <property type="entry name" value="FAD/NAD-bd_sf"/>
</dbReference>
<evidence type="ECO:0000259" key="6">
    <source>
        <dbReference type="PROSITE" id="PS51085"/>
    </source>
</evidence>
<dbReference type="FunFam" id="3.30.70.20:FF:000035">
    <property type="entry name" value="Iron hydrogenase 1"/>
    <property type="match status" value="1"/>
</dbReference>
<dbReference type="Pfam" id="PF07992">
    <property type="entry name" value="Pyr_redox_2"/>
    <property type="match status" value="1"/>
</dbReference>
<dbReference type="SUPFAM" id="SSF54862">
    <property type="entry name" value="4Fe-4S ferredoxins"/>
    <property type="match status" value="1"/>
</dbReference>
<dbReference type="SUPFAM" id="SSF51971">
    <property type="entry name" value="Nucleotide-binding domain"/>
    <property type="match status" value="2"/>
</dbReference>
<dbReference type="InterPro" id="IPR009051">
    <property type="entry name" value="Helical_ferredxn"/>
</dbReference>
<dbReference type="Gene3D" id="1.10.1060.10">
    <property type="entry name" value="Alpha-helical ferredoxin"/>
    <property type="match status" value="1"/>
</dbReference>
<name>A0A0F9HZC4_9ZZZZ</name>
<dbReference type="SUPFAM" id="SSF54292">
    <property type="entry name" value="2Fe-2S ferredoxin-like"/>
    <property type="match status" value="1"/>
</dbReference>
<dbReference type="InterPro" id="IPR028261">
    <property type="entry name" value="DPD_II"/>
</dbReference>
<feature type="domain" description="4Fe-4S ferredoxin-type" evidence="7">
    <location>
        <begin position="185"/>
        <end position="204"/>
    </location>
</feature>
<evidence type="ECO:0000313" key="9">
    <source>
        <dbReference type="EMBL" id="KKM20816.1"/>
    </source>
</evidence>
<evidence type="ECO:0000256" key="5">
    <source>
        <dbReference type="ARBA" id="ARBA00023014"/>
    </source>
</evidence>
<dbReference type="GO" id="GO:0051539">
    <property type="term" value="F:4 iron, 4 sulfur cluster binding"/>
    <property type="evidence" value="ECO:0007669"/>
    <property type="project" value="UniProtKB-KW"/>
</dbReference>
<dbReference type="PRINTS" id="PR00368">
    <property type="entry name" value="FADPNR"/>
</dbReference>
<feature type="non-terminal residue" evidence="9">
    <location>
        <position position="655"/>
    </location>
</feature>
<dbReference type="PROSITE" id="PS51085">
    <property type="entry name" value="2FE2S_FER_2"/>
    <property type="match status" value="1"/>
</dbReference>
<dbReference type="InterPro" id="IPR023753">
    <property type="entry name" value="FAD/NAD-binding_dom"/>
</dbReference>
<dbReference type="EMBL" id="LAZR01013691">
    <property type="protein sequence ID" value="KKM20816.1"/>
    <property type="molecule type" value="Genomic_DNA"/>
</dbReference>
<dbReference type="SMART" id="SM00929">
    <property type="entry name" value="NADH-G_4Fe-4S_3"/>
    <property type="match status" value="1"/>
</dbReference>
<dbReference type="PROSITE" id="PS51839">
    <property type="entry name" value="4FE4S_HC3"/>
    <property type="match status" value="1"/>
</dbReference>
<dbReference type="Pfam" id="PF14691">
    <property type="entry name" value="Fer4_20"/>
    <property type="match status" value="1"/>
</dbReference>
<feature type="domain" description="4Fe-4S ferredoxin-type" evidence="7">
    <location>
        <begin position="227"/>
        <end position="256"/>
    </location>
</feature>
<dbReference type="Pfam" id="PF22117">
    <property type="entry name" value="Fer4_Nqo3"/>
    <property type="match status" value="1"/>
</dbReference>
<dbReference type="InterPro" id="IPR054351">
    <property type="entry name" value="NADH_UbQ_OxRdtase_ferredoxin"/>
</dbReference>
<dbReference type="GO" id="GO:0046872">
    <property type="term" value="F:metal ion binding"/>
    <property type="evidence" value="ECO:0007669"/>
    <property type="project" value="UniProtKB-KW"/>
</dbReference>
<dbReference type="PROSITE" id="PS00198">
    <property type="entry name" value="4FE4S_FER_1"/>
    <property type="match status" value="1"/>
</dbReference>
<keyword evidence="3" id="KW-0677">Repeat</keyword>
<dbReference type="GO" id="GO:0016491">
    <property type="term" value="F:oxidoreductase activity"/>
    <property type="evidence" value="ECO:0007669"/>
    <property type="project" value="InterPro"/>
</dbReference>
<accession>A0A0F9HZC4</accession>
<dbReference type="SUPFAM" id="SSF46548">
    <property type="entry name" value="alpha-helical ferredoxin"/>
    <property type="match status" value="1"/>
</dbReference>
<dbReference type="Gene3D" id="3.50.50.60">
    <property type="entry name" value="FAD/NAD(P)-binding domain"/>
    <property type="match status" value="2"/>
</dbReference>
<dbReference type="PRINTS" id="PR00469">
    <property type="entry name" value="PNDRDTASEII"/>
</dbReference>
<dbReference type="InterPro" id="IPR019574">
    <property type="entry name" value="NADH_UbQ_OxRdtase_Gsu_4Fe4S-bd"/>
</dbReference>
<dbReference type="PANTHER" id="PTHR42783">
    <property type="entry name" value="GLUTAMATE SYNTHASE [NADPH] SMALL CHAIN"/>
    <property type="match status" value="1"/>
</dbReference>
<evidence type="ECO:0000256" key="1">
    <source>
        <dbReference type="ARBA" id="ARBA00022485"/>
    </source>
</evidence>
<proteinExistence type="predicted"/>
<dbReference type="Gene3D" id="3.10.20.740">
    <property type="match status" value="1"/>
</dbReference>
<sequence>MSTISITINGAKIDAIKGSTLLEASLKAGIYIPSICAYPDLPPLVGLKPAEEIFQGNSKFKSTDSQEHQGCQLCVVKIEGMEGLQTTCSTIIEKNLIISTESPEIQTFRRERLMNILSTHPHACLVCAQKEGCSREPCSTNVAFEERCCPELGRCELQKVGEYIGIREDTPRYKPQGCVIIENEPLFVRNYELCIGCTRCVRACGELRGVKALGFVYNNGETVVGSIAPTLKDSGCKFCGACIEVCPTGALTDKDILWAEREKLLIPCKDTCPLGIDVPRYIRLISEKKYSEAAAVIREKTPFPSVLGRVCFHDCEVACRRNQINDPIAICALKRFAMDQDDELWKSKLKMGPSTGKKVAVVGSGPSGLTAAYYLRRLGHSVTIFEANSYVGGMLSVGIPEYRLPRSVLQKDLYHILSIGIEIKGDTVVGEHLTLEDLKTQGFSATFLAIGAQKTKKLDIEGSNLPSIMWGLEFLRRVNTGIKFELPYKIVVIGGGNVAIDVALTAQRLGAKDVQLFCLECREEMPAHEWEIQKAIDEGITLNCSWGPKSIVNTPGSEISNLELIHCDSVFDVMNQFNPVFDEGNVKSIQTDVVIIAIGQTPDLAQLGIGSNMNVSPNGLIQTKEEKFETNLPGIFAGGEVMRNPSSVVDSIDMG</sequence>
<dbReference type="InterPro" id="IPR017896">
    <property type="entry name" value="4Fe4S_Fe-S-bd"/>
</dbReference>
<keyword evidence="5" id="KW-0411">Iron-sulfur</keyword>
<reference evidence="9" key="1">
    <citation type="journal article" date="2015" name="Nature">
        <title>Complex archaea that bridge the gap between prokaryotes and eukaryotes.</title>
        <authorList>
            <person name="Spang A."/>
            <person name="Saw J.H."/>
            <person name="Jorgensen S.L."/>
            <person name="Zaremba-Niedzwiedzka K."/>
            <person name="Martijn J."/>
            <person name="Lind A.E."/>
            <person name="van Eijk R."/>
            <person name="Schleper C."/>
            <person name="Guy L."/>
            <person name="Ettema T.J."/>
        </authorList>
    </citation>
    <scope>NUCLEOTIDE SEQUENCE</scope>
</reference>
<keyword evidence="2" id="KW-0479">Metal-binding</keyword>
<dbReference type="Gene3D" id="3.30.70.20">
    <property type="match status" value="1"/>
</dbReference>
<evidence type="ECO:0000256" key="4">
    <source>
        <dbReference type="ARBA" id="ARBA00023004"/>
    </source>
</evidence>
<feature type="domain" description="4Fe-4S His(Cys)3-ligated-type" evidence="8">
    <location>
        <begin position="104"/>
        <end position="165"/>
    </location>
</feature>
<dbReference type="PROSITE" id="PS51379">
    <property type="entry name" value="4FE4S_FER_2"/>
    <property type="match status" value="2"/>
</dbReference>
<keyword evidence="4" id="KW-0408">Iron</keyword>
<keyword evidence="1" id="KW-0004">4Fe-4S</keyword>
<gene>
    <name evidence="9" type="ORF">LCGC14_1641700</name>
</gene>
<dbReference type="InterPro" id="IPR017900">
    <property type="entry name" value="4Fe4S_Fe_S_CS"/>
</dbReference>
<organism evidence="9">
    <name type="scientific">marine sediment metagenome</name>
    <dbReference type="NCBI Taxonomy" id="412755"/>
    <lineage>
        <taxon>unclassified sequences</taxon>
        <taxon>metagenomes</taxon>
        <taxon>ecological metagenomes</taxon>
    </lineage>
</organism>
<dbReference type="AlphaFoldDB" id="A0A0F9HZC4"/>
<evidence type="ECO:0000256" key="2">
    <source>
        <dbReference type="ARBA" id="ARBA00022723"/>
    </source>
</evidence>
<evidence type="ECO:0000259" key="7">
    <source>
        <dbReference type="PROSITE" id="PS51379"/>
    </source>
</evidence>
<feature type="domain" description="2Fe-2S ferredoxin-type" evidence="6">
    <location>
        <begin position="2"/>
        <end position="104"/>
    </location>
</feature>
<dbReference type="Pfam" id="PF13510">
    <property type="entry name" value="Fer2_4"/>
    <property type="match status" value="1"/>
</dbReference>
<protein>
    <submittedName>
        <fullName evidence="9">Uncharacterized protein</fullName>
    </submittedName>
</protein>
<evidence type="ECO:0000259" key="8">
    <source>
        <dbReference type="PROSITE" id="PS51839"/>
    </source>
</evidence>
<evidence type="ECO:0000256" key="3">
    <source>
        <dbReference type="ARBA" id="ARBA00022737"/>
    </source>
</evidence>
<comment type="caution">
    <text evidence="9">The sequence shown here is derived from an EMBL/GenBank/DDBJ whole genome shotgun (WGS) entry which is preliminary data.</text>
</comment>
<dbReference type="InterPro" id="IPR001041">
    <property type="entry name" value="2Fe-2S_ferredoxin-type"/>
</dbReference>
<dbReference type="InterPro" id="IPR036010">
    <property type="entry name" value="2Fe-2S_ferredoxin-like_sf"/>
</dbReference>